<sequence>MYKSLKPILEAELAGAKENGTYKEERVLESPQGREITVEGKKVLNFCANNYLGFSGTDLMEKASEEAVRRWGYGLASVRFICGTQTIHKDLERAVAGLVGTEDAVLYTSCFMANVGLFQTFFGPDDAIISDELNHASIIDAIRLTKSERLVFKHMDMADLEEKLKATREKRLRVIATDGVFSMDGDIAPLKEICDLADKYGALVMVDDAHSIGVMGKSGGGTPEHCGVQDRVDFVTGTFGKALGGAGGAFIATHNEVADYLRNRSRAYLFSNSLDTAVTGASLWLIDYLKTHPEYRERLWENTKLFRELMKQSGFTVSEAQHPITPIMLGDEKKAVEMAKALFDEGIYVIGFAFPVVPKGKARIRVQVSAAHTREDIATAVEKFTSVGKKFGVL</sequence>
<dbReference type="InterPro" id="IPR050087">
    <property type="entry name" value="AON_synthase_class-II"/>
</dbReference>
<dbReference type="PROSITE" id="PS00599">
    <property type="entry name" value="AA_TRANSFER_CLASS_2"/>
    <property type="match status" value="1"/>
</dbReference>
<keyword evidence="7 11" id="KW-0663">Pyridoxal phosphate</keyword>
<dbReference type="Proteomes" id="UP000034789">
    <property type="component" value="Unassembled WGS sequence"/>
</dbReference>
<evidence type="ECO:0000256" key="5">
    <source>
        <dbReference type="ARBA" id="ARBA00016004"/>
    </source>
</evidence>
<dbReference type="Pfam" id="PF00155">
    <property type="entry name" value="Aminotran_1_2"/>
    <property type="match status" value="1"/>
</dbReference>
<dbReference type="EMBL" id="LCSD01000024">
    <property type="protein sequence ID" value="KKW46941.1"/>
    <property type="molecule type" value="Genomic_DNA"/>
</dbReference>
<dbReference type="GO" id="GO:0008890">
    <property type="term" value="F:glycine C-acetyltransferase activity"/>
    <property type="evidence" value="ECO:0007669"/>
    <property type="project" value="InterPro"/>
</dbReference>
<keyword evidence="13" id="KW-0436">Ligase</keyword>
<reference evidence="13 14" key="1">
    <citation type="journal article" date="2015" name="Nature">
        <title>rRNA introns, odd ribosomes, and small enigmatic genomes across a large radiation of phyla.</title>
        <authorList>
            <person name="Brown C.T."/>
            <person name="Hug L.A."/>
            <person name="Thomas B.C."/>
            <person name="Sharon I."/>
            <person name="Castelle C.J."/>
            <person name="Singh A."/>
            <person name="Wilkins M.J."/>
            <person name="Williams K.H."/>
            <person name="Banfield J.F."/>
        </authorList>
    </citation>
    <scope>NUCLEOTIDE SEQUENCE [LARGE SCALE GENOMIC DNA]</scope>
</reference>
<dbReference type="PANTHER" id="PTHR13693">
    <property type="entry name" value="CLASS II AMINOTRANSFERASE/8-AMINO-7-OXONONANOATE SYNTHASE"/>
    <property type="match status" value="1"/>
</dbReference>
<evidence type="ECO:0000256" key="10">
    <source>
        <dbReference type="ARBA" id="ARBA00033381"/>
    </source>
</evidence>
<comment type="pathway">
    <text evidence="2">Cofactor biosynthesis; biotin biosynthesis.</text>
</comment>
<dbReference type="GO" id="GO:0016874">
    <property type="term" value="F:ligase activity"/>
    <property type="evidence" value="ECO:0007669"/>
    <property type="project" value="UniProtKB-KW"/>
</dbReference>
<dbReference type="GO" id="GO:0005737">
    <property type="term" value="C:cytoplasm"/>
    <property type="evidence" value="ECO:0007669"/>
    <property type="project" value="UniProtKB-ARBA"/>
</dbReference>
<evidence type="ECO:0000256" key="6">
    <source>
        <dbReference type="ARBA" id="ARBA00022679"/>
    </source>
</evidence>
<comment type="cofactor">
    <cofactor evidence="1 11">
        <name>pyridoxal 5'-phosphate</name>
        <dbReference type="ChEBI" id="CHEBI:597326"/>
    </cofactor>
</comment>
<evidence type="ECO:0000256" key="2">
    <source>
        <dbReference type="ARBA" id="ARBA00004746"/>
    </source>
</evidence>
<dbReference type="GO" id="GO:0008710">
    <property type="term" value="F:8-amino-7-oxononanoate synthase activity"/>
    <property type="evidence" value="ECO:0007669"/>
    <property type="project" value="UniProtKB-EC"/>
</dbReference>
<dbReference type="NCBIfam" id="TIGR01822">
    <property type="entry name" value="2am3keto_CoA"/>
    <property type="match status" value="1"/>
</dbReference>
<accession>A0A0G1YUK4</accession>
<keyword evidence="6" id="KW-0808">Transferase</keyword>
<dbReference type="InterPro" id="IPR015422">
    <property type="entry name" value="PyrdxlP-dep_Trfase_small"/>
</dbReference>
<organism evidence="13 14">
    <name type="scientific">Candidatus Kaiserbacteria bacterium GW2011_GWA2_58_9</name>
    <dbReference type="NCBI Taxonomy" id="1618672"/>
    <lineage>
        <taxon>Bacteria</taxon>
        <taxon>Candidatus Kaiseribacteriota</taxon>
    </lineage>
</organism>
<dbReference type="SUPFAM" id="SSF53383">
    <property type="entry name" value="PLP-dependent transferases"/>
    <property type="match status" value="1"/>
</dbReference>
<dbReference type="InterPro" id="IPR011282">
    <property type="entry name" value="2am3keto_CoA_ligase"/>
</dbReference>
<evidence type="ECO:0000256" key="3">
    <source>
        <dbReference type="ARBA" id="ARBA00010008"/>
    </source>
</evidence>
<evidence type="ECO:0000256" key="8">
    <source>
        <dbReference type="ARBA" id="ARBA00023315"/>
    </source>
</evidence>
<feature type="domain" description="Aminotransferase class I/classII large" evidence="12">
    <location>
        <begin position="41"/>
        <end position="383"/>
    </location>
</feature>
<name>A0A0G1YUK4_9BACT</name>
<dbReference type="InterPro" id="IPR001917">
    <property type="entry name" value="Aminotrans_II_pyridoxalP_BS"/>
</dbReference>
<evidence type="ECO:0000313" key="13">
    <source>
        <dbReference type="EMBL" id="KKW46941.1"/>
    </source>
</evidence>
<dbReference type="InterPro" id="IPR015421">
    <property type="entry name" value="PyrdxlP-dep_Trfase_major"/>
</dbReference>
<dbReference type="FunFam" id="3.90.1150.10:FF:000004">
    <property type="entry name" value="2-amino-3-ketobutyrate coenzyme A ligase"/>
    <property type="match status" value="1"/>
</dbReference>
<evidence type="ECO:0000256" key="4">
    <source>
        <dbReference type="ARBA" id="ARBA00013187"/>
    </source>
</evidence>
<evidence type="ECO:0000256" key="1">
    <source>
        <dbReference type="ARBA" id="ARBA00001933"/>
    </source>
</evidence>
<dbReference type="InterPro" id="IPR004839">
    <property type="entry name" value="Aminotransferase_I/II_large"/>
</dbReference>
<dbReference type="GO" id="GO:0006567">
    <property type="term" value="P:L-threonine catabolic process"/>
    <property type="evidence" value="ECO:0007669"/>
    <property type="project" value="InterPro"/>
</dbReference>
<dbReference type="AlphaFoldDB" id="A0A0G1YUK4"/>
<dbReference type="InterPro" id="IPR015424">
    <property type="entry name" value="PyrdxlP-dep_Trfase"/>
</dbReference>
<evidence type="ECO:0000256" key="7">
    <source>
        <dbReference type="ARBA" id="ARBA00022898"/>
    </source>
</evidence>
<evidence type="ECO:0000256" key="11">
    <source>
        <dbReference type="RuleBase" id="RU003693"/>
    </source>
</evidence>
<dbReference type="EC" id="2.3.1.47" evidence="4"/>
<comment type="similarity">
    <text evidence="3">Belongs to the class-II pyridoxal-phosphate-dependent aminotransferase family. BioF subfamily.</text>
</comment>
<evidence type="ECO:0000313" key="14">
    <source>
        <dbReference type="Proteomes" id="UP000034789"/>
    </source>
</evidence>
<protein>
    <recommendedName>
        <fullName evidence="5">8-amino-7-oxononanoate synthase</fullName>
        <ecNumber evidence="4">2.3.1.47</ecNumber>
    </recommendedName>
    <alternativeName>
        <fullName evidence="9">7-keto-8-amino-pelargonic acid synthase</fullName>
    </alternativeName>
    <alternativeName>
        <fullName evidence="10">8-amino-7-ketopelargonate synthase</fullName>
    </alternativeName>
</protein>
<keyword evidence="8" id="KW-0012">Acyltransferase</keyword>
<proteinExistence type="inferred from homology"/>
<evidence type="ECO:0000259" key="12">
    <source>
        <dbReference type="Pfam" id="PF00155"/>
    </source>
</evidence>
<dbReference type="Gene3D" id="3.90.1150.10">
    <property type="entry name" value="Aspartate Aminotransferase, domain 1"/>
    <property type="match status" value="1"/>
</dbReference>
<dbReference type="GO" id="GO:0030170">
    <property type="term" value="F:pyridoxal phosphate binding"/>
    <property type="evidence" value="ECO:0007669"/>
    <property type="project" value="InterPro"/>
</dbReference>
<dbReference type="PANTHER" id="PTHR13693:SF102">
    <property type="entry name" value="2-AMINO-3-KETOBUTYRATE COENZYME A LIGASE, MITOCHONDRIAL"/>
    <property type="match status" value="1"/>
</dbReference>
<dbReference type="CDD" id="cd06454">
    <property type="entry name" value="KBL_like"/>
    <property type="match status" value="1"/>
</dbReference>
<dbReference type="PATRIC" id="fig|1618672.3.peg.427"/>
<gene>
    <name evidence="13" type="ORF">UY98_C0024G0006</name>
</gene>
<comment type="caution">
    <text evidence="13">The sequence shown here is derived from an EMBL/GenBank/DDBJ whole genome shotgun (WGS) entry which is preliminary data.</text>
</comment>
<dbReference type="Gene3D" id="3.40.640.10">
    <property type="entry name" value="Type I PLP-dependent aspartate aminotransferase-like (Major domain)"/>
    <property type="match status" value="1"/>
</dbReference>
<dbReference type="NCBIfam" id="NF005394">
    <property type="entry name" value="PRK06939.1"/>
    <property type="match status" value="1"/>
</dbReference>
<dbReference type="FunFam" id="3.40.640.10:FF:000006">
    <property type="entry name" value="5-aminolevulinate synthase, mitochondrial"/>
    <property type="match status" value="1"/>
</dbReference>
<evidence type="ECO:0000256" key="9">
    <source>
        <dbReference type="ARBA" id="ARBA00032610"/>
    </source>
</evidence>